<keyword evidence="6 10" id="KW-0406">Ion transport</keyword>
<evidence type="ECO:0000313" key="11">
    <source>
        <dbReference type="EMBL" id="MEN3930201.1"/>
    </source>
</evidence>
<dbReference type="Pfam" id="PF02530">
    <property type="entry name" value="Porin_2"/>
    <property type="match status" value="1"/>
</dbReference>
<dbReference type="InterPro" id="IPR003684">
    <property type="entry name" value="Porin_alphabac"/>
</dbReference>
<evidence type="ECO:0000256" key="1">
    <source>
        <dbReference type="ARBA" id="ARBA00009521"/>
    </source>
</evidence>
<dbReference type="Proteomes" id="UP001418637">
    <property type="component" value="Unassembled WGS sequence"/>
</dbReference>
<comment type="caution">
    <text evidence="11">The sequence shown here is derived from an EMBL/GenBank/DDBJ whole genome shotgun (WGS) entry which is preliminary data.</text>
</comment>
<evidence type="ECO:0000313" key="12">
    <source>
        <dbReference type="Proteomes" id="UP001418637"/>
    </source>
</evidence>
<evidence type="ECO:0000256" key="4">
    <source>
        <dbReference type="ARBA" id="ARBA00022692"/>
    </source>
</evidence>
<accession>A0ABV0BJ92</accession>
<evidence type="ECO:0000256" key="3">
    <source>
        <dbReference type="ARBA" id="ARBA00022452"/>
    </source>
</evidence>
<organism evidence="11 12">
    <name type="scientific">Hohaiivirga grylli</name>
    <dbReference type="NCBI Taxonomy" id="3133970"/>
    <lineage>
        <taxon>Bacteria</taxon>
        <taxon>Pseudomonadati</taxon>
        <taxon>Pseudomonadota</taxon>
        <taxon>Alphaproteobacteria</taxon>
        <taxon>Hyphomicrobiales</taxon>
        <taxon>Methylobacteriaceae</taxon>
        <taxon>Hohaiivirga</taxon>
    </lineage>
</organism>
<keyword evidence="7 10" id="KW-0626">Porin</keyword>
<keyword evidence="9 10" id="KW-0998">Cell outer membrane</keyword>
<evidence type="ECO:0000256" key="7">
    <source>
        <dbReference type="ARBA" id="ARBA00023114"/>
    </source>
</evidence>
<keyword evidence="8 10" id="KW-0472">Membrane</keyword>
<comment type="similarity">
    <text evidence="1 10">Belongs to the alphaproteobacteria porin family.</text>
</comment>
<feature type="signal peptide" evidence="10">
    <location>
        <begin position="1"/>
        <end position="26"/>
    </location>
</feature>
<dbReference type="EMBL" id="JBBYXI010000001">
    <property type="protein sequence ID" value="MEN3930201.1"/>
    <property type="molecule type" value="Genomic_DNA"/>
</dbReference>
<comment type="subcellular location">
    <subcellularLocation>
        <location evidence="10">Cell outer membrane</location>
        <topology evidence="10">Multi-pass membrane protein</topology>
    </subcellularLocation>
</comment>
<keyword evidence="12" id="KW-1185">Reference proteome</keyword>
<comment type="function">
    <text evidence="10">Forms passive diffusion pores that allow small molecular weight hydrophilic materials across the outer membrane.</text>
</comment>
<keyword evidence="3 10" id="KW-1134">Transmembrane beta strand</keyword>
<sequence>MPDIIRQTISASALTLVLVTSGTAYASEKPFPKAPSPSDTMQACPEYGAGFFKTPGSDTCIRIGGSVRGETGFSSKGRHNADKIDWRTEGSATIESYDRGTGGRVLIRMKGVRSSN</sequence>
<keyword evidence="2 10" id="KW-0813">Transport</keyword>
<evidence type="ECO:0000256" key="2">
    <source>
        <dbReference type="ARBA" id="ARBA00022448"/>
    </source>
</evidence>
<keyword evidence="4 10" id="KW-0812">Transmembrane</keyword>
<name>A0ABV0BJ92_9HYPH</name>
<comment type="domain">
    <text evidence="10">Consists of 16-stranded beta-barrel sheets, with large surface-exposed loops, that form a transmembrane pore at the center of each barrel. The pore is partially ocluded by a peptide loop that folds into the pore lumen.</text>
</comment>
<feature type="chain" id="PRO_5045010062" description="Porin" evidence="10">
    <location>
        <begin position="27"/>
        <end position="116"/>
    </location>
</feature>
<keyword evidence="5 10" id="KW-0732">Signal</keyword>
<evidence type="ECO:0000256" key="5">
    <source>
        <dbReference type="ARBA" id="ARBA00022729"/>
    </source>
</evidence>
<proteinExistence type="inferred from homology"/>
<evidence type="ECO:0000256" key="8">
    <source>
        <dbReference type="ARBA" id="ARBA00023136"/>
    </source>
</evidence>
<evidence type="ECO:0000256" key="10">
    <source>
        <dbReference type="RuleBase" id="RU364005"/>
    </source>
</evidence>
<reference evidence="11 12" key="1">
    <citation type="submission" date="2024-04" db="EMBL/GenBank/DDBJ databases">
        <title>A novel species isolated from cricket.</title>
        <authorList>
            <person name="Wang H.-C."/>
        </authorList>
    </citation>
    <scope>NUCLEOTIDE SEQUENCE [LARGE SCALE GENOMIC DNA]</scope>
    <source>
        <strain evidence="11 12">WL0021</strain>
    </source>
</reference>
<dbReference type="RefSeq" id="WP_346336166.1">
    <property type="nucleotide sequence ID" value="NZ_JBBYXI010000001.1"/>
</dbReference>
<gene>
    <name evidence="11" type="ORF">WJT86_03890</name>
</gene>
<protein>
    <recommendedName>
        <fullName evidence="10">Porin</fullName>
    </recommendedName>
</protein>
<evidence type="ECO:0000256" key="6">
    <source>
        <dbReference type="ARBA" id="ARBA00023065"/>
    </source>
</evidence>
<evidence type="ECO:0000256" key="9">
    <source>
        <dbReference type="ARBA" id="ARBA00023237"/>
    </source>
</evidence>